<protein>
    <recommendedName>
        <fullName evidence="5">Zn(2)-C6 fungal-type domain-containing protein</fullName>
    </recommendedName>
</protein>
<keyword evidence="2" id="KW-0479">Metal-binding</keyword>
<feature type="compositionally biased region" description="Polar residues" evidence="4">
    <location>
        <begin position="8"/>
        <end position="17"/>
    </location>
</feature>
<sequence>MDGDSDNHLNISPSRAESNAAGPSDDLGGSQSSKQNGSHSKYSNGPHIRSRITVVCAECKRLKLKCDRRTPCSSCLKRDTVQRCIYSQAATEKIDVQSLHNRLLVVEGTLAQLSSASPSTSISNAFANMPPFKSSYPGAAQFTHSSGPQSAFAQVASGSFNNASSSHSSGSGMASNEHALLALGASGSAVVFSMEDVSSIWLSELNLTPGNDGGRSSLAAFGVQSGRSGNGGKPTVKLEPTAMLLPSTPPSSGPPSAYGSTSPPGPATIRFSPSPAFIPPIPYEKFLPSSSRSTPYCAEIPQVTPELLAYLPSTQLTRIRLTQALTDVIALHPCFNVRHFTHRIEAMITWGQSPDPQQPFDTGPPTVKSKLDLARELFQPEKQRREPVIAGSSASPKPTLSFFAATAAAFALSALVSKDGNGEQHGRPGTGDSGISHPGMTASVSRETNPNPAVLFALSEQSLDLFEKTSPYDVDSLVAMILQVLYQLHDGQPRIAQKVFPLVGKMINIARTMGLPIDPDEFPGTFSLFEAEARRRVWWDIFYFDVFVSDCMGHPTLIADHTFNTKLPAEVDEETFSPSSTSLPVPTSDEHCENTSAYMVLKCRLAQLMKSVKKQTSRESHTDDVLELSIDQAATVETEITNWLADLPPRYRLDMSTTDSSHHHHHYSAGSGASSSTPPMLISQRCELVMIANRMILKLYLPFLRDANGHGPNKPSHQTVLGTINAAHSISHAARVLHSACQETRPALFDYYDFGRGLFDAAIVCAHATLQQPTSILAAEAMKCVDESLEIMREWGLFKYAAEGSLEGLRIIELMKQKAEIARGNSGDDGSGNAGTKRKRTEFEDDTLDDGFQLPFIGASVTSVRTDQAKPMLVPSRPTVPSSKDSGKSSKDKVRYPTIGIRSRPGQARPNNRQRTGSIPPSPVDAINPHAVTTTMVEPQMVGHQQHQRQAQSAVGPTMGVPVEAPMSSLPYSTHSSPAETPAVVAAAVQQNAFNPGFASHEDPQFIDQRRYSHNSSGQSTGFEQHTASSSPYSPTHQHLPYHASQGNEGYYMPYTGPGGPQQMYDAAPGVSSHPQEMTMSDYANHGPPTTIETPPNASHDQSPYGIPHERHANPSYPAYIQKTDIAPAPTPYQQSANHSMQVTPIHGWVHANPSNPEMWSSHPKYMGGMGSG</sequence>
<dbReference type="Gene3D" id="4.10.240.10">
    <property type="entry name" value="Zn(2)-C6 fungal-type DNA-binding domain"/>
    <property type="match status" value="1"/>
</dbReference>
<dbReference type="PANTHER" id="PTHR31001:SF81">
    <property type="entry name" value="ZN(II)2CYS6 TRANSCRIPTION FACTOR"/>
    <property type="match status" value="1"/>
</dbReference>
<dbReference type="InterPro" id="IPR036864">
    <property type="entry name" value="Zn2-C6_fun-type_DNA-bd_sf"/>
</dbReference>
<feature type="compositionally biased region" description="Polar residues" evidence="4">
    <location>
        <begin position="1014"/>
        <end position="1037"/>
    </location>
</feature>
<dbReference type="SUPFAM" id="SSF57701">
    <property type="entry name" value="Zn2/Cys6 DNA-binding domain"/>
    <property type="match status" value="1"/>
</dbReference>
<dbReference type="GO" id="GO:0000981">
    <property type="term" value="F:DNA-binding transcription factor activity, RNA polymerase II-specific"/>
    <property type="evidence" value="ECO:0007669"/>
    <property type="project" value="InterPro"/>
</dbReference>
<accession>A0AAW0FWW1</accession>
<name>A0AAW0FWW1_9APHY</name>
<dbReference type="Pfam" id="PF04082">
    <property type="entry name" value="Fungal_trans"/>
    <property type="match status" value="1"/>
</dbReference>
<dbReference type="PANTHER" id="PTHR31001">
    <property type="entry name" value="UNCHARACTERIZED TRANSCRIPTIONAL REGULATORY PROTEIN"/>
    <property type="match status" value="1"/>
</dbReference>
<evidence type="ECO:0000313" key="7">
    <source>
        <dbReference type="Proteomes" id="UP001385951"/>
    </source>
</evidence>
<dbReference type="Proteomes" id="UP001385951">
    <property type="component" value="Unassembled WGS sequence"/>
</dbReference>
<feature type="compositionally biased region" description="Polar residues" evidence="4">
    <location>
        <begin position="1091"/>
        <end position="1102"/>
    </location>
</feature>
<dbReference type="PROSITE" id="PS50048">
    <property type="entry name" value="ZN2_CY6_FUNGAL_2"/>
    <property type="match status" value="1"/>
</dbReference>
<evidence type="ECO:0000256" key="4">
    <source>
        <dbReference type="SAM" id="MobiDB-lite"/>
    </source>
</evidence>
<evidence type="ECO:0000256" key="3">
    <source>
        <dbReference type="ARBA" id="ARBA00023242"/>
    </source>
</evidence>
<dbReference type="SMART" id="SM00066">
    <property type="entry name" value="GAL4"/>
    <property type="match status" value="1"/>
</dbReference>
<dbReference type="GO" id="GO:0008270">
    <property type="term" value="F:zinc ion binding"/>
    <property type="evidence" value="ECO:0007669"/>
    <property type="project" value="InterPro"/>
</dbReference>
<dbReference type="CDD" id="cd12148">
    <property type="entry name" value="fungal_TF_MHR"/>
    <property type="match status" value="1"/>
</dbReference>
<keyword evidence="7" id="KW-1185">Reference proteome</keyword>
<dbReference type="InterPro" id="IPR050613">
    <property type="entry name" value="Sec_Metabolite_Reg"/>
</dbReference>
<organism evidence="6 7">
    <name type="scientific">Cerrena zonata</name>
    <dbReference type="NCBI Taxonomy" id="2478898"/>
    <lineage>
        <taxon>Eukaryota</taxon>
        <taxon>Fungi</taxon>
        <taxon>Dikarya</taxon>
        <taxon>Basidiomycota</taxon>
        <taxon>Agaricomycotina</taxon>
        <taxon>Agaricomycetes</taxon>
        <taxon>Polyporales</taxon>
        <taxon>Cerrenaceae</taxon>
        <taxon>Cerrena</taxon>
    </lineage>
</organism>
<evidence type="ECO:0000256" key="2">
    <source>
        <dbReference type="ARBA" id="ARBA00022723"/>
    </source>
</evidence>
<feature type="region of interest" description="Disordered" evidence="4">
    <location>
        <begin position="1"/>
        <end position="46"/>
    </location>
</feature>
<dbReference type="CDD" id="cd00067">
    <property type="entry name" value="GAL4"/>
    <property type="match status" value="1"/>
</dbReference>
<evidence type="ECO:0000313" key="6">
    <source>
        <dbReference type="EMBL" id="KAK7683807.1"/>
    </source>
</evidence>
<feature type="compositionally biased region" description="Basic and acidic residues" evidence="4">
    <location>
        <begin position="885"/>
        <end position="895"/>
    </location>
</feature>
<feature type="region of interest" description="Disordered" evidence="4">
    <location>
        <begin position="866"/>
        <end position="925"/>
    </location>
</feature>
<dbReference type="InterPro" id="IPR001138">
    <property type="entry name" value="Zn2Cys6_DnaBD"/>
</dbReference>
<dbReference type="PROSITE" id="PS00463">
    <property type="entry name" value="ZN2_CY6_FUNGAL_1"/>
    <property type="match status" value="1"/>
</dbReference>
<evidence type="ECO:0000256" key="1">
    <source>
        <dbReference type="ARBA" id="ARBA00004123"/>
    </source>
</evidence>
<dbReference type="AlphaFoldDB" id="A0AAW0FWW1"/>
<dbReference type="GO" id="GO:0006351">
    <property type="term" value="P:DNA-templated transcription"/>
    <property type="evidence" value="ECO:0007669"/>
    <property type="project" value="InterPro"/>
</dbReference>
<proteinExistence type="predicted"/>
<dbReference type="EMBL" id="JASBNA010000029">
    <property type="protein sequence ID" value="KAK7683807.1"/>
    <property type="molecule type" value="Genomic_DNA"/>
</dbReference>
<dbReference type="GO" id="GO:0005634">
    <property type="term" value="C:nucleus"/>
    <property type="evidence" value="ECO:0007669"/>
    <property type="project" value="UniProtKB-SubCell"/>
</dbReference>
<feature type="region of interest" description="Disordered" evidence="4">
    <location>
        <begin position="1012"/>
        <end position="1037"/>
    </location>
</feature>
<dbReference type="GO" id="GO:0003677">
    <property type="term" value="F:DNA binding"/>
    <property type="evidence" value="ECO:0007669"/>
    <property type="project" value="InterPro"/>
</dbReference>
<gene>
    <name evidence="6" type="ORF">QCA50_013183</name>
</gene>
<keyword evidence="3" id="KW-0539">Nucleus</keyword>
<comment type="caution">
    <text evidence="6">The sequence shown here is derived from an EMBL/GenBank/DDBJ whole genome shotgun (WGS) entry which is preliminary data.</text>
</comment>
<dbReference type="SMART" id="SM00906">
    <property type="entry name" value="Fungal_trans"/>
    <property type="match status" value="1"/>
</dbReference>
<feature type="compositionally biased region" description="Polar residues" evidence="4">
    <location>
        <begin position="29"/>
        <end position="43"/>
    </location>
</feature>
<dbReference type="Pfam" id="PF00172">
    <property type="entry name" value="Zn_clus"/>
    <property type="match status" value="1"/>
</dbReference>
<comment type="subcellular location">
    <subcellularLocation>
        <location evidence="1">Nucleus</location>
    </subcellularLocation>
</comment>
<feature type="compositionally biased region" description="Polar residues" evidence="4">
    <location>
        <begin position="909"/>
        <end position="919"/>
    </location>
</feature>
<feature type="domain" description="Zn(2)-C6 fungal-type" evidence="5">
    <location>
        <begin position="55"/>
        <end position="86"/>
    </location>
</feature>
<feature type="region of interest" description="Disordered" evidence="4">
    <location>
        <begin position="420"/>
        <end position="447"/>
    </location>
</feature>
<dbReference type="InterPro" id="IPR007219">
    <property type="entry name" value="XnlR_reg_dom"/>
</dbReference>
<feature type="region of interest" description="Disordered" evidence="4">
    <location>
        <begin position="1084"/>
        <end position="1103"/>
    </location>
</feature>
<feature type="region of interest" description="Disordered" evidence="4">
    <location>
        <begin position="242"/>
        <end position="266"/>
    </location>
</feature>
<evidence type="ECO:0000259" key="5">
    <source>
        <dbReference type="PROSITE" id="PS50048"/>
    </source>
</evidence>
<reference evidence="6 7" key="1">
    <citation type="submission" date="2022-09" db="EMBL/GenBank/DDBJ databases">
        <authorList>
            <person name="Palmer J.M."/>
        </authorList>
    </citation>
    <scope>NUCLEOTIDE SEQUENCE [LARGE SCALE GENOMIC DNA]</scope>
    <source>
        <strain evidence="6 7">DSM 7382</strain>
    </source>
</reference>